<dbReference type="Gene3D" id="3.60.10.10">
    <property type="entry name" value="Endonuclease/exonuclease/phosphatase"/>
    <property type="match status" value="1"/>
</dbReference>
<reference evidence="2 3" key="1">
    <citation type="journal article" date="2023" name="Hortic Res">
        <title>The complete reference genome for grapevine (Vitis vinifera L.) genetics and breeding.</title>
        <authorList>
            <person name="Shi X."/>
            <person name="Cao S."/>
            <person name="Wang X."/>
            <person name="Huang S."/>
            <person name="Wang Y."/>
            <person name="Liu Z."/>
            <person name="Liu W."/>
            <person name="Leng X."/>
            <person name="Peng Y."/>
            <person name="Wang N."/>
            <person name="Wang Y."/>
            <person name="Ma Z."/>
            <person name="Xu X."/>
            <person name="Zhang F."/>
            <person name="Xue H."/>
            <person name="Zhong H."/>
            <person name="Wang Y."/>
            <person name="Zhang K."/>
            <person name="Velt A."/>
            <person name="Avia K."/>
            <person name="Holtgrawe D."/>
            <person name="Grimplet J."/>
            <person name="Matus J.T."/>
            <person name="Ware D."/>
            <person name="Wu X."/>
            <person name="Wang H."/>
            <person name="Liu C."/>
            <person name="Fang Y."/>
            <person name="Rustenholz C."/>
            <person name="Cheng Z."/>
            <person name="Xiao H."/>
            <person name="Zhou Y."/>
        </authorList>
    </citation>
    <scope>NUCLEOTIDE SEQUENCE [LARGE SCALE GENOMIC DNA]</scope>
    <source>
        <strain evidence="3">cv. Pinot noir / PN40024</strain>
        <tissue evidence="2">Leaf</tissue>
    </source>
</reference>
<accession>A0ABY9CIM9</accession>
<proteinExistence type="predicted"/>
<evidence type="ECO:0000313" key="2">
    <source>
        <dbReference type="EMBL" id="WJZ94570.1"/>
    </source>
</evidence>
<dbReference type="SUPFAM" id="SSF56672">
    <property type="entry name" value="DNA/RNA polymerases"/>
    <property type="match status" value="1"/>
</dbReference>
<keyword evidence="3" id="KW-1185">Reference proteome</keyword>
<dbReference type="InterPro" id="IPR005135">
    <property type="entry name" value="Endo/exonuclease/phosphatase"/>
</dbReference>
<gene>
    <name evidence="2" type="ORF">VitviT2T_013415</name>
</gene>
<dbReference type="Pfam" id="PF03372">
    <property type="entry name" value="Exo_endo_phos"/>
    <property type="match status" value="1"/>
</dbReference>
<sequence>MLQETKREVCDRRFVGSVWSVRNKEWVALPTCGASGGILIIWDSKKMSSEDVVIRSFSVLVKFLLDGCGPLWLSAVYGPNSPLTRKDFWVELSDLFGLTSPSWCVGGDFNVIRRSSEKLGGSRFTSSMREFDGFIRESELHDPPLRNASFTWSNMQESPVCKRLDRFLYSNEWELSFPQSLQEVLPRWTSDHWPIVLDTNPFKWGPTPFRFENMWLQHHSFKECFSSWWREFEGNGWEGHKFMRKLQFVKAKLKDWNKNTFGMLKERKKTILDEIAIIDANEQEWALYSDLAVQRAVIAKVLSGRLRGVLQETIHSTQGAFVKGRQILDAVLIANEIVDEKRRSWEEGVVFKIDFEKAYDYVKWDFLDHVLEKKGFSPKWRKWMSGCLSSVSYAVLVNGNAKGWVKASRGLRQGDPLSPFLFTIVADVLSRMLLKAKERSLLEGFRVGRNRCRVSHLQFADDTIFFANSSEEELQTLKSLLLVFGQVSGLKVNLDKSNLFGINLDQNHLSRLALLLDCKASDWPILYLGLPLGGNPTTCGFWDLVIERISRRLDGWQKTYLSFGGRITLLHSCLSHIPSYFLSLFKIPASVVAKVERMQRNFL</sequence>
<protein>
    <recommendedName>
        <fullName evidence="1">Reverse transcriptase domain-containing protein</fullName>
    </recommendedName>
</protein>
<feature type="domain" description="Reverse transcriptase" evidence="1">
    <location>
        <begin position="279"/>
        <end position="532"/>
    </location>
</feature>
<dbReference type="InterPro" id="IPR043502">
    <property type="entry name" value="DNA/RNA_pol_sf"/>
</dbReference>
<dbReference type="EMBL" id="CP126656">
    <property type="protein sequence ID" value="WJZ94570.1"/>
    <property type="molecule type" value="Genomic_DNA"/>
</dbReference>
<dbReference type="Proteomes" id="UP001227230">
    <property type="component" value="Chromosome 9"/>
</dbReference>
<name>A0ABY9CIM9_VITVI</name>
<organism evidence="2 3">
    <name type="scientific">Vitis vinifera</name>
    <name type="common">Grape</name>
    <dbReference type="NCBI Taxonomy" id="29760"/>
    <lineage>
        <taxon>Eukaryota</taxon>
        <taxon>Viridiplantae</taxon>
        <taxon>Streptophyta</taxon>
        <taxon>Embryophyta</taxon>
        <taxon>Tracheophyta</taxon>
        <taxon>Spermatophyta</taxon>
        <taxon>Magnoliopsida</taxon>
        <taxon>eudicotyledons</taxon>
        <taxon>Gunneridae</taxon>
        <taxon>Pentapetalae</taxon>
        <taxon>rosids</taxon>
        <taxon>Vitales</taxon>
        <taxon>Vitaceae</taxon>
        <taxon>Viteae</taxon>
        <taxon>Vitis</taxon>
    </lineage>
</organism>
<dbReference type="PANTHER" id="PTHR33116">
    <property type="entry name" value="REVERSE TRANSCRIPTASE ZINC-BINDING DOMAIN-CONTAINING PROTEIN-RELATED-RELATED"/>
    <property type="match status" value="1"/>
</dbReference>
<dbReference type="InterPro" id="IPR036691">
    <property type="entry name" value="Endo/exonu/phosph_ase_sf"/>
</dbReference>
<evidence type="ECO:0000313" key="3">
    <source>
        <dbReference type="Proteomes" id="UP001227230"/>
    </source>
</evidence>
<dbReference type="PANTHER" id="PTHR33116:SF78">
    <property type="entry name" value="OS12G0587133 PROTEIN"/>
    <property type="match status" value="1"/>
</dbReference>
<dbReference type="InterPro" id="IPR000477">
    <property type="entry name" value="RT_dom"/>
</dbReference>
<dbReference type="CDD" id="cd01650">
    <property type="entry name" value="RT_nLTR_like"/>
    <property type="match status" value="1"/>
</dbReference>
<dbReference type="PROSITE" id="PS50878">
    <property type="entry name" value="RT_POL"/>
    <property type="match status" value="1"/>
</dbReference>
<dbReference type="SUPFAM" id="SSF56219">
    <property type="entry name" value="DNase I-like"/>
    <property type="match status" value="1"/>
</dbReference>
<evidence type="ECO:0000259" key="1">
    <source>
        <dbReference type="PROSITE" id="PS50878"/>
    </source>
</evidence>
<dbReference type="Pfam" id="PF00078">
    <property type="entry name" value="RVT_1"/>
    <property type="match status" value="1"/>
</dbReference>